<feature type="region of interest" description="Disordered" evidence="1">
    <location>
        <begin position="1"/>
        <end position="21"/>
    </location>
</feature>
<dbReference type="AlphaFoldDB" id="A0A8S4G0S2"/>
<keyword evidence="4" id="KW-1185">Reference proteome</keyword>
<keyword evidence="2" id="KW-0472">Membrane</keyword>
<evidence type="ECO:0000256" key="2">
    <source>
        <dbReference type="SAM" id="Phobius"/>
    </source>
</evidence>
<accession>A0A8S4G0S2</accession>
<sequence>MGQSGSAVPVRVPAAHSDWPPRDGACLVPWFLIVAFWTLDIAPPFFPATQQYSRATFDTGFLPVREDYTTCHIIIRQ</sequence>
<evidence type="ECO:0000256" key="1">
    <source>
        <dbReference type="SAM" id="MobiDB-lite"/>
    </source>
</evidence>
<dbReference type="EMBL" id="CAJHNJ030000055">
    <property type="protein sequence ID" value="CAG9132997.1"/>
    <property type="molecule type" value="Genomic_DNA"/>
</dbReference>
<evidence type="ECO:0000313" key="4">
    <source>
        <dbReference type="Proteomes" id="UP000653454"/>
    </source>
</evidence>
<organism evidence="3 4">
    <name type="scientific">Plutella xylostella</name>
    <name type="common">Diamondback moth</name>
    <name type="synonym">Plutella maculipennis</name>
    <dbReference type="NCBI Taxonomy" id="51655"/>
    <lineage>
        <taxon>Eukaryota</taxon>
        <taxon>Metazoa</taxon>
        <taxon>Ecdysozoa</taxon>
        <taxon>Arthropoda</taxon>
        <taxon>Hexapoda</taxon>
        <taxon>Insecta</taxon>
        <taxon>Pterygota</taxon>
        <taxon>Neoptera</taxon>
        <taxon>Endopterygota</taxon>
        <taxon>Lepidoptera</taxon>
        <taxon>Glossata</taxon>
        <taxon>Ditrysia</taxon>
        <taxon>Yponomeutoidea</taxon>
        <taxon>Plutellidae</taxon>
        <taxon>Plutella</taxon>
    </lineage>
</organism>
<keyword evidence="2" id="KW-0812">Transmembrane</keyword>
<feature type="transmembrane region" description="Helical" evidence="2">
    <location>
        <begin position="27"/>
        <end position="46"/>
    </location>
</feature>
<proteinExistence type="predicted"/>
<evidence type="ECO:0000313" key="3">
    <source>
        <dbReference type="EMBL" id="CAG9132997.1"/>
    </source>
</evidence>
<gene>
    <name evidence="3" type="ORF">PLXY2_LOCUS11269</name>
</gene>
<name>A0A8S4G0S2_PLUXY</name>
<reference evidence="3" key="1">
    <citation type="submission" date="2020-11" db="EMBL/GenBank/DDBJ databases">
        <authorList>
            <person name="Whiteford S."/>
        </authorList>
    </citation>
    <scope>NUCLEOTIDE SEQUENCE</scope>
</reference>
<keyword evidence="2" id="KW-1133">Transmembrane helix</keyword>
<dbReference type="Proteomes" id="UP000653454">
    <property type="component" value="Unassembled WGS sequence"/>
</dbReference>
<protein>
    <submittedName>
        <fullName evidence="3">(diamondback moth) hypothetical protein</fullName>
    </submittedName>
</protein>
<comment type="caution">
    <text evidence="3">The sequence shown here is derived from an EMBL/GenBank/DDBJ whole genome shotgun (WGS) entry which is preliminary data.</text>
</comment>